<dbReference type="Proteomes" id="UP000008084">
    <property type="component" value="Chromosome"/>
</dbReference>
<name>A0A0H3NNM8_YERE1</name>
<gene>
    <name evidence="1" type="ordered locus">Y11_14781</name>
</gene>
<dbReference type="KEGG" id="yey:Y11_14781"/>
<reference evidence="1 2" key="1">
    <citation type="journal article" date="2011" name="J. Bacteriol.">
        <title>Complete genome sequence of Yersinia enterocolitica subsp. palearctica serogroup O:3.</title>
        <authorList>
            <person name="Batzilla J."/>
            <person name="Hoper D."/>
            <person name="Antonenka U."/>
            <person name="Heesemann J."/>
            <person name="Rakin A."/>
        </authorList>
    </citation>
    <scope>NUCLEOTIDE SEQUENCE [LARGE SCALE GENOMIC DNA]</scope>
    <source>
        <strain evidence="2">DSM 13030 / CIP 106945 / Y11</strain>
    </source>
</reference>
<organism evidence="1 2">
    <name type="scientific">Yersinia enterocolitica subsp. palearctica serotype O:3 (strain DSM 13030 / CIP 106945 / Y11)</name>
    <dbReference type="NCBI Taxonomy" id="930944"/>
    <lineage>
        <taxon>Bacteria</taxon>
        <taxon>Pseudomonadati</taxon>
        <taxon>Pseudomonadota</taxon>
        <taxon>Gammaproteobacteria</taxon>
        <taxon>Enterobacterales</taxon>
        <taxon>Yersiniaceae</taxon>
        <taxon>Yersinia</taxon>
    </lineage>
</organism>
<dbReference type="AlphaFoldDB" id="A0A0H3NNM8"/>
<dbReference type="EMBL" id="FR729477">
    <property type="protein sequence ID" value="CBY26703.1"/>
    <property type="molecule type" value="Genomic_DNA"/>
</dbReference>
<dbReference type="PATRIC" id="fig|930944.6.peg.1468"/>
<accession>A0A0H3NNM8</accession>
<proteinExistence type="predicted"/>
<protein>
    <submittedName>
        <fullName evidence="1">Uncharacterized protein</fullName>
    </submittedName>
</protein>
<sequence>MNIFKQKEIVGLDKGVPGESANGGESDAVLFPIVERQKVKNPPWRVFYNQPKAN</sequence>
<evidence type="ECO:0000313" key="1">
    <source>
        <dbReference type="EMBL" id="CBY26703.1"/>
    </source>
</evidence>
<dbReference type="HOGENOM" id="CLU_3049526_0_0_6"/>
<evidence type="ECO:0000313" key="2">
    <source>
        <dbReference type="Proteomes" id="UP000008084"/>
    </source>
</evidence>